<feature type="transmembrane region" description="Helical" evidence="1">
    <location>
        <begin position="133"/>
        <end position="151"/>
    </location>
</feature>
<dbReference type="AlphaFoldDB" id="A0A6T9Y5U8"/>
<feature type="transmembrane region" description="Helical" evidence="1">
    <location>
        <begin position="158"/>
        <end position="176"/>
    </location>
</feature>
<feature type="transmembrane region" description="Helical" evidence="1">
    <location>
        <begin position="309"/>
        <end position="329"/>
    </location>
</feature>
<feature type="transmembrane region" description="Helical" evidence="1">
    <location>
        <begin position="335"/>
        <end position="355"/>
    </location>
</feature>
<dbReference type="EMBL" id="LR812090">
    <property type="protein sequence ID" value="CAB9494058.1"/>
    <property type="molecule type" value="Genomic_DNA"/>
</dbReference>
<feature type="domain" description="Heparan-alpha-glucosaminide N-acetyltransferase catalytic" evidence="2">
    <location>
        <begin position="17"/>
        <end position="224"/>
    </location>
</feature>
<feature type="transmembrane region" description="Helical" evidence="1">
    <location>
        <begin position="58"/>
        <end position="78"/>
    </location>
</feature>
<feature type="transmembrane region" description="Helical" evidence="1">
    <location>
        <begin position="198"/>
        <end position="217"/>
    </location>
</feature>
<evidence type="ECO:0000259" key="2">
    <source>
        <dbReference type="Pfam" id="PF07786"/>
    </source>
</evidence>
<keyword evidence="1" id="KW-0472">Membrane</keyword>
<dbReference type="Pfam" id="PF07786">
    <property type="entry name" value="HGSNAT_cat"/>
    <property type="match status" value="1"/>
</dbReference>
<accession>A0A6T9Y5U8</accession>
<dbReference type="InterPro" id="IPR012429">
    <property type="entry name" value="HGSNAT_cat"/>
</dbReference>
<keyword evidence="1" id="KW-0812">Transmembrane</keyword>
<proteinExistence type="predicted"/>
<sequence>MKLFYLPHNLATPSVNRQLTFDVAKGLAVLLMIMIHVLDFYGLDEVRFSTFGNTIKFALGWPAASMFVFIMGVFVGFSTSSTPREEIKRALSLFALGYILNLLRGTIPMWLSIEIGLVTYQDVAPHTPLSELLIGDVFQFAGISLLICSALKHATNKIYIWICAATAIAFLSHTVWDKYTSLSIFDELLKLFVGNEEVGAIFPIFPWAAYPIAGMAFGRFLKRKNDCDAINFTYCLKLGAVCTTLGVLLTLSNPDYHIVTNLRSGPGVVLLMTGIVMLFIFAIHLFVVRFKATYVVSLFAFWGKNVTALYVLQWICIGWGLMLVGLQQLSMLSTLAAMLIVLFACHYLVLPWYNYKSSTKSAPPKPRASIKVKAPA</sequence>
<evidence type="ECO:0000313" key="3">
    <source>
        <dbReference type="EMBL" id="CAB9494058.1"/>
    </source>
</evidence>
<protein>
    <recommendedName>
        <fullName evidence="2">Heparan-alpha-glucosaminide N-acetyltransferase catalytic domain-containing protein</fullName>
    </recommendedName>
</protein>
<reference evidence="3 4" key="1">
    <citation type="submission" date="2020-06" db="EMBL/GenBank/DDBJ databases">
        <authorList>
            <person name="Duchaud E."/>
        </authorList>
    </citation>
    <scope>NUCLEOTIDE SEQUENCE [LARGE SCALE GENOMIC DNA]</scope>
    <source>
        <strain evidence="3">Alteromonas fortis</strain>
    </source>
</reference>
<organism evidence="3 4">
    <name type="scientific">Alteromonas macleodii</name>
    <name type="common">Pseudoalteromonas macleodii</name>
    <dbReference type="NCBI Taxonomy" id="28108"/>
    <lineage>
        <taxon>Bacteria</taxon>
        <taxon>Pseudomonadati</taxon>
        <taxon>Pseudomonadota</taxon>
        <taxon>Gammaproteobacteria</taxon>
        <taxon>Alteromonadales</taxon>
        <taxon>Alteromonadaceae</taxon>
        <taxon>Alteromonas/Salinimonas group</taxon>
        <taxon>Alteromonas</taxon>
    </lineage>
</organism>
<evidence type="ECO:0000256" key="1">
    <source>
        <dbReference type="SAM" id="Phobius"/>
    </source>
</evidence>
<feature type="transmembrane region" description="Helical" evidence="1">
    <location>
        <begin position="90"/>
        <end position="113"/>
    </location>
</feature>
<dbReference type="RefSeq" id="WP_179983491.1">
    <property type="nucleotide sequence ID" value="NZ_LR812090.1"/>
</dbReference>
<name>A0A6T9Y5U8_ALTMA</name>
<dbReference type="Proteomes" id="UP000509458">
    <property type="component" value="Chromosome"/>
</dbReference>
<keyword evidence="1" id="KW-1133">Transmembrane helix</keyword>
<feature type="transmembrane region" description="Helical" evidence="1">
    <location>
        <begin position="229"/>
        <end position="249"/>
    </location>
</feature>
<feature type="transmembrane region" description="Helical" evidence="1">
    <location>
        <begin position="269"/>
        <end position="288"/>
    </location>
</feature>
<gene>
    <name evidence="3" type="ORF">ALFOR1_31000</name>
</gene>
<feature type="transmembrane region" description="Helical" evidence="1">
    <location>
        <begin position="21"/>
        <end position="38"/>
    </location>
</feature>
<evidence type="ECO:0000313" key="4">
    <source>
        <dbReference type="Proteomes" id="UP000509458"/>
    </source>
</evidence>